<evidence type="ECO:0000256" key="5">
    <source>
        <dbReference type="PROSITE-ProRule" id="PRU01240"/>
    </source>
</evidence>
<dbReference type="InterPro" id="IPR000209">
    <property type="entry name" value="Peptidase_S8/S53_dom"/>
</dbReference>
<evidence type="ECO:0000256" key="1">
    <source>
        <dbReference type="ARBA" id="ARBA00011073"/>
    </source>
</evidence>
<reference evidence="8" key="2">
    <citation type="submission" date="2020-09" db="EMBL/GenBank/DDBJ databases">
        <authorList>
            <person name="Sun Q."/>
            <person name="Zhou Y."/>
        </authorList>
    </citation>
    <scope>NUCLEOTIDE SEQUENCE</scope>
    <source>
        <strain evidence="8">CGMCC 4.7308</strain>
    </source>
</reference>
<reference evidence="8" key="1">
    <citation type="journal article" date="2014" name="Int. J. Syst. Evol. Microbiol.">
        <title>Complete genome sequence of Corynebacterium casei LMG S-19264T (=DSM 44701T), isolated from a smear-ripened cheese.</title>
        <authorList>
            <consortium name="US DOE Joint Genome Institute (JGI-PGF)"/>
            <person name="Walter F."/>
            <person name="Albersmeier A."/>
            <person name="Kalinowski J."/>
            <person name="Ruckert C."/>
        </authorList>
    </citation>
    <scope>NUCLEOTIDE SEQUENCE</scope>
    <source>
        <strain evidence="8">CGMCC 4.7308</strain>
    </source>
</reference>
<comment type="caution">
    <text evidence="8">The sequence shown here is derived from an EMBL/GenBank/DDBJ whole genome shotgun (WGS) entry which is preliminary data.</text>
</comment>
<dbReference type="Gene3D" id="3.40.50.200">
    <property type="entry name" value="Peptidase S8/S53 domain"/>
    <property type="match status" value="1"/>
</dbReference>
<comment type="similarity">
    <text evidence="1 5">Belongs to the peptidase S8 family.</text>
</comment>
<keyword evidence="4 5" id="KW-0720">Serine protease</keyword>
<evidence type="ECO:0000256" key="3">
    <source>
        <dbReference type="ARBA" id="ARBA00022801"/>
    </source>
</evidence>
<evidence type="ECO:0000313" key="8">
    <source>
        <dbReference type="EMBL" id="GGL91229.1"/>
    </source>
</evidence>
<dbReference type="PANTHER" id="PTHR43806">
    <property type="entry name" value="PEPTIDASE S8"/>
    <property type="match status" value="1"/>
</dbReference>
<feature type="domain" description="Peptidase S8/S53" evidence="7">
    <location>
        <begin position="233"/>
        <end position="517"/>
    </location>
</feature>
<dbReference type="GO" id="GO:0004252">
    <property type="term" value="F:serine-type endopeptidase activity"/>
    <property type="evidence" value="ECO:0007669"/>
    <property type="project" value="UniProtKB-UniRule"/>
</dbReference>
<dbReference type="GO" id="GO:0006508">
    <property type="term" value="P:proteolysis"/>
    <property type="evidence" value="ECO:0007669"/>
    <property type="project" value="UniProtKB-KW"/>
</dbReference>
<evidence type="ECO:0000256" key="2">
    <source>
        <dbReference type="ARBA" id="ARBA00022670"/>
    </source>
</evidence>
<evidence type="ECO:0000256" key="6">
    <source>
        <dbReference type="SAM" id="MobiDB-lite"/>
    </source>
</evidence>
<organism evidence="8 9">
    <name type="scientific">Nakamurella endophytica</name>
    <dbReference type="NCBI Taxonomy" id="1748367"/>
    <lineage>
        <taxon>Bacteria</taxon>
        <taxon>Bacillati</taxon>
        <taxon>Actinomycetota</taxon>
        <taxon>Actinomycetes</taxon>
        <taxon>Nakamurellales</taxon>
        <taxon>Nakamurellaceae</taxon>
        <taxon>Nakamurella</taxon>
    </lineage>
</organism>
<feature type="region of interest" description="Disordered" evidence="6">
    <location>
        <begin position="1"/>
        <end position="21"/>
    </location>
</feature>
<sequence length="545" mass="55904">MTEPGETPGRRPSAEGTPADPYVRYDARVLDPVTAHRLPDGTPPATTSYVTDRLVVTARSLVEARELVASVGAGLSGTGDGRRLGVVRSPLDLIGEPAREPVDEAEARLARLLTAADQLGLPLVFGVQIGDLTDDPGPRVPVDVWPLLLRLRSTDERLAAAVGLDHLMISSALVSGNPFPARGMALVQGSPFSARGFSSGVATYVQAGSGGHGPVTVVLDPPRALPGEASPRVVVLDTGVGRHPWFDAVPVQDRLLLAGGDPVGVDVDDPAAVDTDPEAAGAVPDPMTGLLGSHAGHGTFIAGLLRQTCPSAEIVAVRVMGVDGTVPETELAAALLGVAVRVRQDPPFPVHALVLSLGYYAETGADLDYTAGIKVLLAALGESGVTVFAAAGNDSSRTPMFPAAFAATGPGDTRGLDCVVAVAAENPDGSDALFSNDGAWVRGRAPGANVVSTVPVTQQGGGQADDRFPGPFEAYRGTIDPDDYSSGFGTWSGTSFAAPVLAGRYLAALARSGLPLDTQDAAARTQWRALVPLAAAAASGEEETR</sequence>
<keyword evidence="9" id="KW-1185">Reference proteome</keyword>
<name>A0A917SPM6_9ACTN</name>
<dbReference type="Proteomes" id="UP000655208">
    <property type="component" value="Unassembled WGS sequence"/>
</dbReference>
<gene>
    <name evidence="8" type="ORF">GCM10011594_08640</name>
</gene>
<keyword evidence="3 5" id="KW-0378">Hydrolase</keyword>
<feature type="active site" description="Charge relay system" evidence="5">
    <location>
        <position position="495"/>
    </location>
</feature>
<proteinExistence type="inferred from homology"/>
<dbReference type="PANTHER" id="PTHR43806:SF11">
    <property type="entry name" value="CEREVISIN-RELATED"/>
    <property type="match status" value="1"/>
</dbReference>
<feature type="active site" description="Charge relay system" evidence="5">
    <location>
        <position position="237"/>
    </location>
</feature>
<dbReference type="Pfam" id="PF00082">
    <property type="entry name" value="Peptidase_S8"/>
    <property type="match status" value="1"/>
</dbReference>
<dbReference type="EMBL" id="BMNA01000002">
    <property type="protein sequence ID" value="GGL91229.1"/>
    <property type="molecule type" value="Genomic_DNA"/>
</dbReference>
<feature type="active site" description="Charge relay system" evidence="5">
    <location>
        <position position="297"/>
    </location>
</feature>
<dbReference type="AlphaFoldDB" id="A0A917SPM6"/>
<dbReference type="InterPro" id="IPR050131">
    <property type="entry name" value="Peptidase_S8_subtilisin-like"/>
</dbReference>
<dbReference type="PROSITE" id="PS51892">
    <property type="entry name" value="SUBTILASE"/>
    <property type="match status" value="1"/>
</dbReference>
<evidence type="ECO:0000259" key="7">
    <source>
        <dbReference type="Pfam" id="PF00082"/>
    </source>
</evidence>
<dbReference type="InterPro" id="IPR036852">
    <property type="entry name" value="Peptidase_S8/S53_dom_sf"/>
</dbReference>
<dbReference type="CDD" id="cd00306">
    <property type="entry name" value="Peptidases_S8_S53"/>
    <property type="match status" value="1"/>
</dbReference>
<dbReference type="RefSeq" id="WP_188940299.1">
    <property type="nucleotide sequence ID" value="NZ_BMNA01000002.1"/>
</dbReference>
<dbReference type="SUPFAM" id="SSF52743">
    <property type="entry name" value="Subtilisin-like"/>
    <property type="match status" value="1"/>
</dbReference>
<evidence type="ECO:0000256" key="4">
    <source>
        <dbReference type="ARBA" id="ARBA00022825"/>
    </source>
</evidence>
<evidence type="ECO:0000313" key="9">
    <source>
        <dbReference type="Proteomes" id="UP000655208"/>
    </source>
</evidence>
<accession>A0A917SPM6</accession>
<keyword evidence="2 5" id="KW-0645">Protease</keyword>
<protein>
    <submittedName>
        <fullName evidence="8">Peptidase S8</fullName>
    </submittedName>
</protein>